<keyword evidence="2" id="KW-0238">DNA-binding</keyword>
<dbReference type="Proteomes" id="UP000053617">
    <property type="component" value="Unassembled WGS sequence"/>
</dbReference>
<keyword evidence="4" id="KW-0539">Nucleus</keyword>
<accession>A0A0D2HIB1</accession>
<feature type="region of interest" description="Disordered" evidence="5">
    <location>
        <begin position="350"/>
        <end position="384"/>
    </location>
</feature>
<dbReference type="AlphaFoldDB" id="A0A0D2HIB1"/>
<keyword evidence="3" id="KW-0804">Transcription</keyword>
<dbReference type="InterPro" id="IPR036864">
    <property type="entry name" value="Zn2-C6_fun-type_DNA-bd_sf"/>
</dbReference>
<dbReference type="SMART" id="SM00066">
    <property type="entry name" value="GAL4"/>
    <property type="match status" value="1"/>
</dbReference>
<dbReference type="SUPFAM" id="SSF57701">
    <property type="entry name" value="Zn2/Cys6 DNA-binding domain"/>
    <property type="match status" value="1"/>
</dbReference>
<dbReference type="VEuPathDB" id="FungiDB:Z518_01495"/>
<evidence type="ECO:0000256" key="2">
    <source>
        <dbReference type="ARBA" id="ARBA00023125"/>
    </source>
</evidence>
<name>A0A0D2HIB1_9EURO</name>
<gene>
    <name evidence="7" type="ORF">Z518_01495</name>
</gene>
<evidence type="ECO:0000256" key="3">
    <source>
        <dbReference type="ARBA" id="ARBA00023163"/>
    </source>
</evidence>
<feature type="compositionally biased region" description="Polar residues" evidence="5">
    <location>
        <begin position="93"/>
        <end position="106"/>
    </location>
</feature>
<feature type="compositionally biased region" description="Low complexity" evidence="5">
    <location>
        <begin position="107"/>
        <end position="121"/>
    </location>
</feature>
<evidence type="ECO:0000256" key="5">
    <source>
        <dbReference type="SAM" id="MobiDB-lite"/>
    </source>
</evidence>
<evidence type="ECO:0000256" key="1">
    <source>
        <dbReference type="ARBA" id="ARBA00023015"/>
    </source>
</evidence>
<dbReference type="STRING" id="1442369.A0A0D2HIB1"/>
<dbReference type="CDD" id="cd00067">
    <property type="entry name" value="GAL4"/>
    <property type="match status" value="1"/>
</dbReference>
<dbReference type="PROSITE" id="PS50048">
    <property type="entry name" value="ZN2_CY6_FUNGAL_2"/>
    <property type="match status" value="1"/>
</dbReference>
<dbReference type="PANTHER" id="PTHR31668">
    <property type="entry name" value="GLUCOSE TRANSPORT TRANSCRIPTION REGULATOR RGT1-RELATED-RELATED"/>
    <property type="match status" value="1"/>
</dbReference>
<dbReference type="GO" id="GO:0008270">
    <property type="term" value="F:zinc ion binding"/>
    <property type="evidence" value="ECO:0007669"/>
    <property type="project" value="InterPro"/>
</dbReference>
<feature type="region of interest" description="Disordered" evidence="5">
    <location>
        <begin position="78"/>
        <end position="187"/>
    </location>
</feature>
<dbReference type="GeneID" id="25289566"/>
<dbReference type="GO" id="GO:0000981">
    <property type="term" value="F:DNA-binding transcription factor activity, RNA polymerase II-specific"/>
    <property type="evidence" value="ECO:0007669"/>
    <property type="project" value="InterPro"/>
</dbReference>
<dbReference type="HOGENOM" id="CLU_030994_1_1_1"/>
<dbReference type="OrthoDB" id="4150019at2759"/>
<dbReference type="Pfam" id="PF00172">
    <property type="entry name" value="Zn_clus"/>
    <property type="match status" value="1"/>
</dbReference>
<reference evidence="7 8" key="1">
    <citation type="submission" date="2015-01" db="EMBL/GenBank/DDBJ databases">
        <title>The Genome Sequence of Rhinocladiella mackenzie CBS 650.93.</title>
        <authorList>
            <consortium name="The Broad Institute Genomics Platform"/>
            <person name="Cuomo C."/>
            <person name="de Hoog S."/>
            <person name="Gorbushina A."/>
            <person name="Stielow B."/>
            <person name="Teixiera M."/>
            <person name="Abouelleil A."/>
            <person name="Chapman S.B."/>
            <person name="Priest M."/>
            <person name="Young S.K."/>
            <person name="Wortman J."/>
            <person name="Nusbaum C."/>
            <person name="Birren B."/>
        </authorList>
    </citation>
    <scope>NUCLEOTIDE SEQUENCE [LARGE SCALE GENOMIC DNA]</scope>
    <source>
        <strain evidence="7 8">CBS 650.93</strain>
    </source>
</reference>
<keyword evidence="8" id="KW-1185">Reference proteome</keyword>
<evidence type="ECO:0000259" key="6">
    <source>
        <dbReference type="PROSITE" id="PS50048"/>
    </source>
</evidence>
<evidence type="ECO:0000256" key="4">
    <source>
        <dbReference type="ARBA" id="ARBA00023242"/>
    </source>
</evidence>
<dbReference type="Gene3D" id="4.10.240.10">
    <property type="entry name" value="Zn(2)-C6 fungal-type DNA-binding domain"/>
    <property type="match status" value="1"/>
</dbReference>
<keyword evidence="1" id="KW-0805">Transcription regulation</keyword>
<dbReference type="EMBL" id="KN847475">
    <property type="protein sequence ID" value="KIX10413.1"/>
    <property type="molecule type" value="Genomic_DNA"/>
</dbReference>
<organism evidence="7 8">
    <name type="scientific">Rhinocladiella mackenziei CBS 650.93</name>
    <dbReference type="NCBI Taxonomy" id="1442369"/>
    <lineage>
        <taxon>Eukaryota</taxon>
        <taxon>Fungi</taxon>
        <taxon>Dikarya</taxon>
        <taxon>Ascomycota</taxon>
        <taxon>Pezizomycotina</taxon>
        <taxon>Eurotiomycetes</taxon>
        <taxon>Chaetothyriomycetidae</taxon>
        <taxon>Chaetothyriales</taxon>
        <taxon>Herpotrichiellaceae</taxon>
        <taxon>Rhinocladiella</taxon>
    </lineage>
</organism>
<protein>
    <recommendedName>
        <fullName evidence="6">Zn(2)-C6 fungal-type domain-containing protein</fullName>
    </recommendedName>
</protein>
<sequence>MPGLVRRVNSSLSVRDMAAEGLPLSPADKKRNKLGYHRTAVACGHCRRRKIRCIPAFDNPGGRCQNCIRLKKDCHFYPVDQQSPGQGKRTRSATKTTEGYSNDAETSVSSSSPGGILRSSSFEQIDQGDRLLGTPPLSDDSPGFQTGSRSLSGPGFDYPSTYDQGQHHPHQQAMIPSPYVGHSPRNFAADPVNSQYYQQYGHNVPGSYSSTFTTGSVPSNTNTFSPDSSHEYQAAAENGPFNWPQPPTRSMSTAETEELQHGFHPAYRTHTYPSFERRITGGMPHLPSTTAGLMVMGIENQQTPLNPNFCEPTSYQPLQVDMQHDWSGGGPDQGTSMSALAGGTYSQRWYSHSPGFSGARGEGDQHHAFSSQSHHVRRAPHEPG</sequence>
<dbReference type="InterPro" id="IPR001138">
    <property type="entry name" value="Zn2Cys6_DnaBD"/>
</dbReference>
<dbReference type="RefSeq" id="XP_013277549.1">
    <property type="nucleotide sequence ID" value="XM_013422095.1"/>
</dbReference>
<dbReference type="InterPro" id="IPR050797">
    <property type="entry name" value="Carb_Metab_Trans_Reg"/>
</dbReference>
<evidence type="ECO:0000313" key="7">
    <source>
        <dbReference type="EMBL" id="KIX10413.1"/>
    </source>
</evidence>
<dbReference type="PROSITE" id="PS00463">
    <property type="entry name" value="ZN2_CY6_FUNGAL_1"/>
    <property type="match status" value="1"/>
</dbReference>
<proteinExistence type="predicted"/>
<evidence type="ECO:0000313" key="8">
    <source>
        <dbReference type="Proteomes" id="UP000053617"/>
    </source>
</evidence>
<feature type="domain" description="Zn(2)-C6 fungal-type" evidence="6">
    <location>
        <begin position="42"/>
        <end position="76"/>
    </location>
</feature>
<dbReference type="GO" id="GO:0003677">
    <property type="term" value="F:DNA binding"/>
    <property type="evidence" value="ECO:0007669"/>
    <property type="project" value="UniProtKB-KW"/>
</dbReference>